<organism evidence="2 3">
    <name type="scientific">Rubritalea halochordaticola</name>
    <dbReference type="NCBI Taxonomy" id="714537"/>
    <lineage>
        <taxon>Bacteria</taxon>
        <taxon>Pseudomonadati</taxon>
        <taxon>Verrucomicrobiota</taxon>
        <taxon>Verrucomicrobiia</taxon>
        <taxon>Verrucomicrobiales</taxon>
        <taxon>Rubritaleaceae</taxon>
        <taxon>Rubritalea</taxon>
    </lineage>
</organism>
<keyword evidence="3" id="KW-1185">Reference proteome</keyword>
<dbReference type="Proteomes" id="UP001424741">
    <property type="component" value="Unassembled WGS sequence"/>
</dbReference>
<feature type="transmembrane region" description="Helical" evidence="1">
    <location>
        <begin position="32"/>
        <end position="53"/>
    </location>
</feature>
<dbReference type="RefSeq" id="WP_346189042.1">
    <property type="nucleotide sequence ID" value="NZ_BAABRL010000008.1"/>
</dbReference>
<name>A0ABP9V6W3_9BACT</name>
<evidence type="ECO:0000313" key="2">
    <source>
        <dbReference type="EMBL" id="GAA5496357.1"/>
    </source>
</evidence>
<proteinExistence type="predicted"/>
<evidence type="ECO:0008006" key="4">
    <source>
        <dbReference type="Google" id="ProtNLM"/>
    </source>
</evidence>
<reference evidence="2 3" key="1">
    <citation type="submission" date="2024-02" db="EMBL/GenBank/DDBJ databases">
        <title>Rubritalea halochordaticola NBRC 107102.</title>
        <authorList>
            <person name="Ichikawa N."/>
            <person name="Katano-Makiyama Y."/>
            <person name="Hidaka K."/>
        </authorList>
    </citation>
    <scope>NUCLEOTIDE SEQUENCE [LARGE SCALE GENOMIC DNA]</scope>
    <source>
        <strain evidence="2 3">NBRC 107102</strain>
    </source>
</reference>
<gene>
    <name evidence="2" type="ORF">Rhal01_02540</name>
</gene>
<evidence type="ECO:0000256" key="1">
    <source>
        <dbReference type="SAM" id="Phobius"/>
    </source>
</evidence>
<protein>
    <recommendedName>
        <fullName evidence="4">EF-hand domain-containing protein</fullName>
    </recommendedName>
</protein>
<keyword evidence="1" id="KW-0472">Membrane</keyword>
<evidence type="ECO:0000313" key="3">
    <source>
        <dbReference type="Proteomes" id="UP001424741"/>
    </source>
</evidence>
<keyword evidence="1" id="KW-1133">Transmembrane helix</keyword>
<accession>A0ABP9V6W3</accession>
<comment type="caution">
    <text evidence="2">The sequence shown here is derived from an EMBL/GenBank/DDBJ whole genome shotgun (WGS) entry which is preliminary data.</text>
</comment>
<dbReference type="EMBL" id="BAABRL010000008">
    <property type="protein sequence ID" value="GAA5496357.1"/>
    <property type="molecule type" value="Genomic_DNA"/>
</dbReference>
<sequence length="261" mass="29063">MSTVIFLAMVLLPIGAAIYLIRSGVRSGNLWILSAFVTSIIFYGLVLLCVGAIRMEDDFKIAKYDLDGDGSYSTEELTPEAEEALADWASDTGLNFAPITGLIIAPIYTGFWHLVIGAPYLLSASHREEEEDLSHITPVETDGTDPEFIWSSIGIRRADFRPDWNGDLVNVYTAVHPCESADDTEAMMQDCARSIAQWILQHRKEFGREDRFQIIVGWPLSIRKSARQALKTGGTYTDLQSLADGSMEIQMRRGWSTGIFT</sequence>
<keyword evidence="1" id="KW-0812">Transmembrane</keyword>